<name>A0A8T2TW17_CERRI</name>
<feature type="region of interest" description="Disordered" evidence="1">
    <location>
        <begin position="223"/>
        <end position="242"/>
    </location>
</feature>
<comment type="caution">
    <text evidence="3">The sequence shown here is derived from an EMBL/GenBank/DDBJ whole genome shotgun (WGS) entry which is preliminary data.</text>
</comment>
<dbReference type="PANTHER" id="PTHR33199:SF1">
    <property type="entry name" value="OS01G0958700 PROTEIN"/>
    <property type="match status" value="1"/>
</dbReference>
<dbReference type="SMART" id="SM00457">
    <property type="entry name" value="MACPF"/>
    <property type="match status" value="1"/>
</dbReference>
<dbReference type="PANTHER" id="PTHR33199">
    <property type="entry name" value="MACPF DOMAIN-CONTAINING PROTEIN CAD1"/>
    <property type="match status" value="1"/>
</dbReference>
<dbReference type="GO" id="GO:0012501">
    <property type="term" value="P:programmed cell death"/>
    <property type="evidence" value="ECO:0007669"/>
    <property type="project" value="InterPro"/>
</dbReference>
<dbReference type="AlphaFoldDB" id="A0A8T2TW17"/>
<dbReference type="GO" id="GO:2000031">
    <property type="term" value="P:regulation of salicylic acid mediated signaling pathway"/>
    <property type="evidence" value="ECO:0007669"/>
    <property type="project" value="InterPro"/>
</dbReference>
<dbReference type="OrthoDB" id="1366754at2759"/>
<evidence type="ECO:0000256" key="1">
    <source>
        <dbReference type="SAM" id="MobiDB-lite"/>
    </source>
</evidence>
<dbReference type="GO" id="GO:0006952">
    <property type="term" value="P:defense response"/>
    <property type="evidence" value="ECO:0007669"/>
    <property type="project" value="InterPro"/>
</dbReference>
<accession>A0A8T2TW17</accession>
<gene>
    <name evidence="3" type="ORF">KP509_11G074000</name>
</gene>
<feature type="domain" description="MACPF" evidence="2">
    <location>
        <begin position="13"/>
        <end position="333"/>
    </location>
</feature>
<dbReference type="PROSITE" id="PS51412">
    <property type="entry name" value="MACPF_2"/>
    <property type="match status" value="1"/>
</dbReference>
<dbReference type="GO" id="GO:0005886">
    <property type="term" value="C:plasma membrane"/>
    <property type="evidence" value="ECO:0007669"/>
    <property type="project" value="TreeGrafter"/>
</dbReference>
<dbReference type="EMBL" id="CM035416">
    <property type="protein sequence ID" value="KAH7425856.1"/>
    <property type="molecule type" value="Genomic_DNA"/>
</dbReference>
<evidence type="ECO:0000259" key="2">
    <source>
        <dbReference type="PROSITE" id="PS51412"/>
    </source>
</evidence>
<keyword evidence="4" id="KW-1185">Reference proteome</keyword>
<dbReference type="Pfam" id="PF01823">
    <property type="entry name" value="MACPF"/>
    <property type="match status" value="1"/>
</dbReference>
<dbReference type="InterPro" id="IPR044663">
    <property type="entry name" value="CAD1/NSL1-like"/>
</dbReference>
<proteinExistence type="predicted"/>
<evidence type="ECO:0000313" key="4">
    <source>
        <dbReference type="Proteomes" id="UP000825935"/>
    </source>
</evidence>
<sequence length="605" mass="66841">MDNPLTGHGSSDSQSGSRAFMVAQQAVNAVGCGYDVTYDLYFGHCKSQRLIQDVDDTSTHELHLPNSIVLQNVPTSITCDKGERARFTTDVLTFNEMSLQFNKRLGISEKIPLGHFNATFDLSGSWQKDASSINRLAMDGIFVNLYNVELSRTQLRLKQEVIDAVPPSYDPIALGSFVEKYGTHIITGVRIGGKDVICIKQDNSSSLSPTAVQKYLEVKSKERFSSAGNTSQENTNKGKSGLHQALQIDSSINSSTTESNGLTLISRRKGGQLSSGSHDKWLHTVSSDPSIVSMSFVSIASLLSRVPGSGFLTQAINLYLRYKPPIQELDQFLEFQLPKEWAPAYGHLPLAPPRKQQASPSLQFRPLGPKLQVNTTPVVLGKQCVTGMRLHLEGRKRNVLAIHLQHLKAVPQRLERMWKDDQPEIWEGPGVDFMKYFEPVMWKSFSHVCTAPIESIDAWDEGESRYALIVTGVQLEVEEHGSKKVLFLRLLYSKVHGVSIRRSEWDYTATSNSKSGIFSTLIAFSGALTTPPKPQMVNINSGICPKDPPTNSQTPKLLKLVDTSEMARGPVHSPGHWIVTGAKLSVDSGKICVHVKYSLLSHVID</sequence>
<feature type="compositionally biased region" description="Polar residues" evidence="1">
    <location>
        <begin position="226"/>
        <end position="238"/>
    </location>
</feature>
<dbReference type="Proteomes" id="UP000825935">
    <property type="component" value="Chromosome 11"/>
</dbReference>
<dbReference type="InterPro" id="IPR020864">
    <property type="entry name" value="MACPF"/>
</dbReference>
<evidence type="ECO:0000313" key="3">
    <source>
        <dbReference type="EMBL" id="KAH7425856.1"/>
    </source>
</evidence>
<organism evidence="3 4">
    <name type="scientific">Ceratopteris richardii</name>
    <name type="common">Triangle waterfern</name>
    <dbReference type="NCBI Taxonomy" id="49495"/>
    <lineage>
        <taxon>Eukaryota</taxon>
        <taxon>Viridiplantae</taxon>
        <taxon>Streptophyta</taxon>
        <taxon>Embryophyta</taxon>
        <taxon>Tracheophyta</taxon>
        <taxon>Polypodiopsida</taxon>
        <taxon>Polypodiidae</taxon>
        <taxon>Polypodiales</taxon>
        <taxon>Pteridineae</taxon>
        <taxon>Pteridaceae</taxon>
        <taxon>Parkerioideae</taxon>
        <taxon>Ceratopteris</taxon>
    </lineage>
</organism>
<reference evidence="3" key="1">
    <citation type="submission" date="2021-08" db="EMBL/GenBank/DDBJ databases">
        <title>WGS assembly of Ceratopteris richardii.</title>
        <authorList>
            <person name="Marchant D.B."/>
            <person name="Chen G."/>
            <person name="Jenkins J."/>
            <person name="Shu S."/>
            <person name="Leebens-Mack J."/>
            <person name="Grimwood J."/>
            <person name="Schmutz J."/>
            <person name="Soltis P."/>
            <person name="Soltis D."/>
            <person name="Chen Z.-H."/>
        </authorList>
    </citation>
    <scope>NUCLEOTIDE SEQUENCE</scope>
    <source>
        <strain evidence="3">Whitten #5841</strain>
        <tissue evidence="3">Leaf</tissue>
    </source>
</reference>
<dbReference type="OMA" id="DMPHSEW"/>
<protein>
    <recommendedName>
        <fullName evidence="2">MACPF domain-containing protein</fullName>
    </recommendedName>
</protein>